<dbReference type="GO" id="GO:0016020">
    <property type="term" value="C:membrane"/>
    <property type="evidence" value="ECO:0007669"/>
    <property type="project" value="InterPro"/>
</dbReference>
<keyword evidence="3" id="KW-1133">Transmembrane helix</keyword>
<evidence type="ECO:0000313" key="4">
    <source>
        <dbReference type="EMBL" id="MBB4659296.1"/>
    </source>
</evidence>
<comment type="caution">
    <text evidence="4">The sequence shown here is derived from an EMBL/GenBank/DDBJ whole genome shotgun (WGS) entry which is preliminary data.</text>
</comment>
<dbReference type="RefSeq" id="WP_183817749.1">
    <property type="nucleotide sequence ID" value="NZ_JACHOB010000003.1"/>
</dbReference>
<dbReference type="GO" id="GO:0016780">
    <property type="term" value="F:phosphotransferase activity, for other substituted phosphate groups"/>
    <property type="evidence" value="ECO:0007669"/>
    <property type="project" value="InterPro"/>
</dbReference>
<evidence type="ECO:0000256" key="2">
    <source>
        <dbReference type="RuleBase" id="RU003750"/>
    </source>
</evidence>
<dbReference type="InterPro" id="IPR048254">
    <property type="entry name" value="CDP_ALCOHOL_P_TRANSF_CS"/>
</dbReference>
<keyword evidence="3" id="KW-0472">Membrane</keyword>
<proteinExistence type="inferred from homology"/>
<keyword evidence="3" id="KW-0812">Transmembrane</keyword>
<sequence>MTPDTVANAAVASSDPAEQPLRVVGSLPVRLYGLDLDEWQARAWSKAGVGNAQGRILVDAAWILSPALMRALVRRPGTALVERTATGQRRLAAAHLPAGEAEAPIAAMMQADLDEGALEALGLAPYDAEGLAGRYDHQLRKREAPYALDLLSTAPSDVEWRLFQSAYKGVTDFVTKYAWPRPAFAVTRWAAGAGLTPNMVTTASLVLTILAFFFFMQGQWVLGFLSGWGMTFLDTVDGKLARTTMTSSKWGNRFDHGLDLIHPPFWYWAWYQGTVQSGAFPGVAPEWLELSLWIILVGYCADRVVEGIFIRRHGFHIHVWRPADSLLRSFSARRNPNMFVFMVAVILAAPAVGIAVVAAWTAICLVFHAVRLFEAEGGEQTSWLEAA</sequence>
<dbReference type="InterPro" id="IPR043130">
    <property type="entry name" value="CDP-OH_PTrfase_TM_dom"/>
</dbReference>
<dbReference type="InterPro" id="IPR000462">
    <property type="entry name" value="CDP-OH_P_trans"/>
</dbReference>
<dbReference type="PROSITE" id="PS00379">
    <property type="entry name" value="CDP_ALCOHOL_P_TRANSF"/>
    <property type="match status" value="1"/>
</dbReference>
<feature type="transmembrane region" description="Helical" evidence="3">
    <location>
        <begin position="338"/>
        <end position="363"/>
    </location>
</feature>
<keyword evidence="5" id="KW-1185">Reference proteome</keyword>
<dbReference type="AlphaFoldDB" id="A0A840I2R3"/>
<evidence type="ECO:0000313" key="5">
    <source>
        <dbReference type="Proteomes" id="UP000563524"/>
    </source>
</evidence>
<organism evidence="4 5">
    <name type="scientific">Parvularcula dongshanensis</name>
    <dbReference type="NCBI Taxonomy" id="1173995"/>
    <lineage>
        <taxon>Bacteria</taxon>
        <taxon>Pseudomonadati</taxon>
        <taxon>Pseudomonadota</taxon>
        <taxon>Alphaproteobacteria</taxon>
        <taxon>Parvularculales</taxon>
        <taxon>Parvularculaceae</taxon>
        <taxon>Parvularcula</taxon>
    </lineage>
</organism>
<gene>
    <name evidence="4" type="ORF">GGQ59_001821</name>
</gene>
<evidence type="ECO:0000256" key="3">
    <source>
        <dbReference type="SAM" id="Phobius"/>
    </source>
</evidence>
<comment type="similarity">
    <text evidence="2">Belongs to the CDP-alcohol phosphatidyltransferase class-I family.</text>
</comment>
<dbReference type="Gene3D" id="1.20.120.1760">
    <property type="match status" value="1"/>
</dbReference>
<dbReference type="Pfam" id="PF01066">
    <property type="entry name" value="CDP-OH_P_transf"/>
    <property type="match status" value="1"/>
</dbReference>
<accession>A0A840I2R3</accession>
<dbReference type="Proteomes" id="UP000563524">
    <property type="component" value="Unassembled WGS sequence"/>
</dbReference>
<dbReference type="EMBL" id="JACHOB010000003">
    <property type="protein sequence ID" value="MBB4659296.1"/>
    <property type="molecule type" value="Genomic_DNA"/>
</dbReference>
<keyword evidence="1 2" id="KW-0808">Transferase</keyword>
<name>A0A840I2R3_9PROT</name>
<dbReference type="GO" id="GO:0008654">
    <property type="term" value="P:phospholipid biosynthetic process"/>
    <property type="evidence" value="ECO:0007669"/>
    <property type="project" value="InterPro"/>
</dbReference>
<reference evidence="4 5" key="1">
    <citation type="submission" date="2020-08" db="EMBL/GenBank/DDBJ databases">
        <title>Genomic Encyclopedia of Type Strains, Phase IV (KMG-IV): sequencing the most valuable type-strain genomes for metagenomic binning, comparative biology and taxonomic classification.</title>
        <authorList>
            <person name="Goeker M."/>
        </authorList>
    </citation>
    <scope>NUCLEOTIDE SEQUENCE [LARGE SCALE GENOMIC DNA]</scope>
    <source>
        <strain evidence="4 5">DSM 102850</strain>
    </source>
</reference>
<protein>
    <submittedName>
        <fullName evidence="4">Phosphatidylglycerophosphate synthase</fullName>
    </submittedName>
</protein>
<evidence type="ECO:0000256" key="1">
    <source>
        <dbReference type="ARBA" id="ARBA00022679"/>
    </source>
</evidence>